<evidence type="ECO:0000313" key="4">
    <source>
        <dbReference type="Proteomes" id="UP001189757"/>
    </source>
</evidence>
<dbReference type="Pfam" id="PF13519">
    <property type="entry name" value="VWA_2"/>
    <property type="match status" value="1"/>
</dbReference>
<dbReference type="Proteomes" id="UP001189757">
    <property type="component" value="Unassembled WGS sequence"/>
</dbReference>
<gene>
    <name evidence="3" type="ORF">LMG18101_05151</name>
</gene>
<feature type="domain" description="VWFA" evidence="2">
    <location>
        <begin position="162"/>
        <end position="429"/>
    </location>
</feature>
<keyword evidence="1" id="KW-0472">Membrane</keyword>
<accession>A0ABN9JSG7</accession>
<dbReference type="Gene3D" id="3.40.50.410">
    <property type="entry name" value="von Willebrand factor, type A domain"/>
    <property type="match status" value="1"/>
</dbReference>
<dbReference type="SUPFAM" id="SSF53300">
    <property type="entry name" value="vWA-like"/>
    <property type="match status" value="1"/>
</dbReference>
<reference evidence="3 4" key="1">
    <citation type="submission" date="2023-07" db="EMBL/GenBank/DDBJ databases">
        <authorList>
            <person name="Peeters C."/>
        </authorList>
    </citation>
    <scope>NUCLEOTIDE SEQUENCE [LARGE SCALE GENOMIC DNA]</scope>
    <source>
        <strain evidence="3 4">LMG 18101</strain>
    </source>
</reference>
<dbReference type="PROSITE" id="PS50234">
    <property type="entry name" value="VWFA"/>
    <property type="match status" value="1"/>
</dbReference>
<organism evidence="3 4">
    <name type="scientific">Ralstonia flaminis</name>
    <dbReference type="NCBI Taxonomy" id="3058597"/>
    <lineage>
        <taxon>Bacteria</taxon>
        <taxon>Pseudomonadati</taxon>
        <taxon>Pseudomonadota</taxon>
        <taxon>Betaproteobacteria</taxon>
        <taxon>Burkholderiales</taxon>
        <taxon>Burkholderiaceae</taxon>
        <taxon>Ralstonia</taxon>
    </lineage>
</organism>
<dbReference type="EMBL" id="CATZLL010000026">
    <property type="protein sequence ID" value="CAJ0822724.1"/>
    <property type="molecule type" value="Genomic_DNA"/>
</dbReference>
<evidence type="ECO:0000256" key="1">
    <source>
        <dbReference type="SAM" id="Phobius"/>
    </source>
</evidence>
<dbReference type="SMART" id="SM00327">
    <property type="entry name" value="VWA"/>
    <property type="match status" value="1"/>
</dbReference>
<feature type="transmembrane region" description="Helical" evidence="1">
    <location>
        <begin position="20"/>
        <end position="44"/>
    </location>
</feature>
<comment type="caution">
    <text evidence="3">The sequence shown here is derived from an EMBL/GenBank/DDBJ whole genome shotgun (WGS) entry which is preliminary data.</text>
</comment>
<sequence>MKRSTIKRLAARRQQGAIGIMAAFSMILLIAIAGLAIDAGYLFYCQKRLQAATDAAALAGAADLWTSSFTTAQANAMAYTAGKGKNAMPSGVTVSGATITGLQLTNAQLPASGAVSKYNAIQVVQQATVPLTFAGVFGFKSLAIAASSKAAAGGAGSPAKYNVMIVLDTTASMNNTDSNCPSASKKSLTRLQCAQQAALLLLQNLTNAGDNVGLMVFPPLAGSSKDTDFSCGSGQQGIASSYSAVGTGVVTSGATYQVTGPGSGYLKNGALNTGSSIVQALGGGSCSGIPAIGGLGTFYAQAIASAQAALQNMSQGQSPPGQNVIILLSDGDATSSQSQLGNTYKSTYGQECKAAVTSATTARQTGTLIYTVAYIGGGSTSASCSDGGSDLTPCTTMQQIASGPSYFFSDTCPNAAGGSINLNAAFSAISYSLTKPRLVPQNAT</sequence>
<proteinExistence type="predicted"/>
<evidence type="ECO:0000259" key="2">
    <source>
        <dbReference type="PROSITE" id="PS50234"/>
    </source>
</evidence>
<dbReference type="InterPro" id="IPR028087">
    <property type="entry name" value="Tad_N"/>
</dbReference>
<keyword evidence="1" id="KW-0812">Transmembrane</keyword>
<evidence type="ECO:0000313" key="3">
    <source>
        <dbReference type="EMBL" id="CAJ0822724.1"/>
    </source>
</evidence>
<keyword evidence="1" id="KW-1133">Transmembrane helix</keyword>
<keyword evidence="4" id="KW-1185">Reference proteome</keyword>
<dbReference type="Pfam" id="PF13400">
    <property type="entry name" value="Tad"/>
    <property type="match status" value="1"/>
</dbReference>
<protein>
    <recommendedName>
        <fullName evidence="2">VWFA domain-containing protein</fullName>
    </recommendedName>
</protein>
<name>A0ABN9JSG7_9RALS</name>
<dbReference type="InterPro" id="IPR002035">
    <property type="entry name" value="VWF_A"/>
</dbReference>
<dbReference type="InterPro" id="IPR036465">
    <property type="entry name" value="vWFA_dom_sf"/>
</dbReference>
<dbReference type="RefSeq" id="WP_316682911.1">
    <property type="nucleotide sequence ID" value="NZ_CATZLL010000026.1"/>
</dbReference>